<evidence type="ECO:0000313" key="4">
    <source>
        <dbReference type="Proteomes" id="UP001500058"/>
    </source>
</evidence>
<keyword evidence="4" id="KW-1185">Reference proteome</keyword>
<sequence>MGRTDDGNGRDDTGGREAALDRRGAVRAEDAFDVARVDAWLKEHVAGLDGAPEVTQFSGGASNLTYLLRYPGAELVLRRPPAGRKASSAHDMAREYDVQRKLRPVFPYVPAVRALCRDPEVIGCDFYVMDRVPGLILRGRLPAGTTLGRARARELSETFVDTLADLHGIDPGAAGLTGLGKGAGYVRRQVEGWTHRYARARTWNTPGFSKVTAWLADNQPDDVAIRVIHNDWRLDNIVLEPDTLRVTGVLDWEMATLGDPLMDLGSALAYWVQADDDRVARATRRQPSHLPGMLTRAEIVERYCDRTGLPADNWAFYEVFGLFRLAAIAQQIYYRYHHRRTRNPAFRNLWLAVNYLDWRCRRVIARSRL</sequence>
<dbReference type="InterPro" id="IPR041726">
    <property type="entry name" value="ACAD10_11_N"/>
</dbReference>
<dbReference type="Gene3D" id="3.30.200.20">
    <property type="entry name" value="Phosphorylase Kinase, domain 1"/>
    <property type="match status" value="1"/>
</dbReference>
<evidence type="ECO:0000313" key="3">
    <source>
        <dbReference type="EMBL" id="GAA2402305.1"/>
    </source>
</evidence>
<dbReference type="Pfam" id="PF01636">
    <property type="entry name" value="APH"/>
    <property type="match status" value="1"/>
</dbReference>
<proteinExistence type="predicted"/>
<dbReference type="SUPFAM" id="SSF56112">
    <property type="entry name" value="Protein kinase-like (PK-like)"/>
    <property type="match status" value="1"/>
</dbReference>
<dbReference type="CDD" id="cd05154">
    <property type="entry name" value="ACAD10_11_N-like"/>
    <property type="match status" value="1"/>
</dbReference>
<protein>
    <submittedName>
        <fullName evidence="3">Phosphotransferase family protein</fullName>
    </submittedName>
</protein>
<dbReference type="InterPro" id="IPR011009">
    <property type="entry name" value="Kinase-like_dom_sf"/>
</dbReference>
<evidence type="ECO:0000256" key="1">
    <source>
        <dbReference type="SAM" id="MobiDB-lite"/>
    </source>
</evidence>
<dbReference type="PANTHER" id="PTHR47829">
    <property type="entry name" value="HYDROLASE, PUTATIVE (AFU_ORTHOLOGUE AFUA_1G12880)-RELATED"/>
    <property type="match status" value="1"/>
</dbReference>
<dbReference type="RefSeq" id="WP_344631678.1">
    <property type="nucleotide sequence ID" value="NZ_BAAATJ010000014.1"/>
</dbReference>
<organism evidence="3 4">
    <name type="scientific">Streptomyces glaucosporus</name>
    <dbReference type="NCBI Taxonomy" id="284044"/>
    <lineage>
        <taxon>Bacteria</taxon>
        <taxon>Bacillati</taxon>
        <taxon>Actinomycetota</taxon>
        <taxon>Actinomycetes</taxon>
        <taxon>Kitasatosporales</taxon>
        <taxon>Streptomycetaceae</taxon>
        <taxon>Streptomyces</taxon>
    </lineage>
</organism>
<accession>A0ABP5VJN8</accession>
<comment type="caution">
    <text evidence="3">The sequence shown here is derived from an EMBL/GenBank/DDBJ whole genome shotgun (WGS) entry which is preliminary data.</text>
</comment>
<dbReference type="Gene3D" id="3.90.1200.10">
    <property type="match status" value="1"/>
</dbReference>
<dbReference type="EMBL" id="BAAATJ010000014">
    <property type="protein sequence ID" value="GAA2402305.1"/>
    <property type="molecule type" value="Genomic_DNA"/>
</dbReference>
<dbReference type="Proteomes" id="UP001500058">
    <property type="component" value="Unassembled WGS sequence"/>
</dbReference>
<feature type="domain" description="Aminoglycoside phosphotransferase" evidence="2">
    <location>
        <begin position="53"/>
        <end position="291"/>
    </location>
</feature>
<feature type="region of interest" description="Disordered" evidence="1">
    <location>
        <begin position="1"/>
        <end position="20"/>
    </location>
</feature>
<dbReference type="InterPro" id="IPR002575">
    <property type="entry name" value="Aminoglycoside_PTrfase"/>
</dbReference>
<evidence type="ECO:0000259" key="2">
    <source>
        <dbReference type="Pfam" id="PF01636"/>
    </source>
</evidence>
<dbReference type="PANTHER" id="PTHR47829:SF1">
    <property type="entry name" value="HAD FAMILY PHOSPHATASE"/>
    <property type="match status" value="1"/>
</dbReference>
<gene>
    <name evidence="3" type="ORF">GCM10010420_31770</name>
</gene>
<reference evidence="4" key="1">
    <citation type="journal article" date="2019" name="Int. J. Syst. Evol. Microbiol.">
        <title>The Global Catalogue of Microorganisms (GCM) 10K type strain sequencing project: providing services to taxonomists for standard genome sequencing and annotation.</title>
        <authorList>
            <consortium name="The Broad Institute Genomics Platform"/>
            <consortium name="The Broad Institute Genome Sequencing Center for Infectious Disease"/>
            <person name="Wu L."/>
            <person name="Ma J."/>
        </authorList>
    </citation>
    <scope>NUCLEOTIDE SEQUENCE [LARGE SCALE GENOMIC DNA]</scope>
    <source>
        <strain evidence="4">JCM 6921</strain>
    </source>
</reference>
<dbReference type="InterPro" id="IPR052898">
    <property type="entry name" value="ACAD10-like"/>
</dbReference>
<name>A0ABP5VJN8_9ACTN</name>